<sequence>MSIKTLLTEMTNKQQEEKESLNLFYSTQTVIQKALAKLG</sequence>
<dbReference type="EMBL" id="VLKI01000026">
    <property type="protein sequence ID" value="TWH78919.1"/>
    <property type="molecule type" value="Genomic_DNA"/>
</dbReference>
<dbReference type="AlphaFoldDB" id="A0A562J6X8"/>
<accession>A0A562J6X8</accession>
<reference evidence="1 2" key="1">
    <citation type="journal article" date="2015" name="Stand. Genomic Sci.">
        <title>Genomic Encyclopedia of Bacterial and Archaeal Type Strains, Phase III: the genomes of soil and plant-associated and newly described type strains.</title>
        <authorList>
            <person name="Whitman W.B."/>
            <person name="Woyke T."/>
            <person name="Klenk H.P."/>
            <person name="Zhou Y."/>
            <person name="Lilburn T.G."/>
            <person name="Beck B.J."/>
            <person name="De Vos P."/>
            <person name="Vandamme P."/>
            <person name="Eisen J.A."/>
            <person name="Garrity G."/>
            <person name="Hugenholtz P."/>
            <person name="Kyrpides N.C."/>
        </authorList>
    </citation>
    <scope>NUCLEOTIDE SEQUENCE [LARGE SCALE GENOMIC DNA]</scope>
    <source>
        <strain evidence="1 2">CGMCC 1.10115</strain>
    </source>
</reference>
<gene>
    <name evidence="1" type="ORF">IQ19_05118</name>
</gene>
<dbReference type="Proteomes" id="UP000318667">
    <property type="component" value="Unassembled WGS sequence"/>
</dbReference>
<comment type="caution">
    <text evidence="1">The sequence shown here is derived from an EMBL/GenBank/DDBJ whole genome shotgun (WGS) entry which is preliminary data.</text>
</comment>
<name>A0A562J6X8_9BACI</name>
<keyword evidence="2" id="KW-1185">Reference proteome</keyword>
<proteinExistence type="predicted"/>
<organism evidence="1 2">
    <name type="scientific">Cytobacillus oceanisediminis</name>
    <dbReference type="NCBI Taxonomy" id="665099"/>
    <lineage>
        <taxon>Bacteria</taxon>
        <taxon>Bacillati</taxon>
        <taxon>Bacillota</taxon>
        <taxon>Bacilli</taxon>
        <taxon>Bacillales</taxon>
        <taxon>Bacillaceae</taxon>
        <taxon>Cytobacillus</taxon>
    </lineage>
</organism>
<dbReference type="Gene3D" id="1.10.8.1210">
    <property type="match status" value="1"/>
</dbReference>
<protein>
    <submittedName>
        <fullName evidence="1">Glutamate dehydrogenase</fullName>
    </submittedName>
</protein>
<evidence type="ECO:0000313" key="1">
    <source>
        <dbReference type="EMBL" id="TWH78919.1"/>
    </source>
</evidence>
<evidence type="ECO:0000313" key="2">
    <source>
        <dbReference type="Proteomes" id="UP000318667"/>
    </source>
</evidence>